<protein>
    <recommendedName>
        <fullName evidence="2">Copper homeostasis protein cutC homolog</fullName>
    </recommendedName>
</protein>
<dbReference type="SUPFAM" id="SSF110395">
    <property type="entry name" value="CutC-like"/>
    <property type="match status" value="1"/>
</dbReference>
<dbReference type="Pfam" id="PF03932">
    <property type="entry name" value="CutC"/>
    <property type="match status" value="1"/>
</dbReference>
<gene>
    <name evidence="4" type="ORF">K489DRAFT_380912</name>
</gene>
<name>A0A6J3M5Q3_9PEZI</name>
<organism evidence="4">
    <name type="scientific">Dissoconium aciculare CBS 342.82</name>
    <dbReference type="NCBI Taxonomy" id="1314786"/>
    <lineage>
        <taxon>Eukaryota</taxon>
        <taxon>Fungi</taxon>
        <taxon>Dikarya</taxon>
        <taxon>Ascomycota</taxon>
        <taxon>Pezizomycotina</taxon>
        <taxon>Dothideomycetes</taxon>
        <taxon>Dothideomycetidae</taxon>
        <taxon>Mycosphaerellales</taxon>
        <taxon>Dissoconiaceae</taxon>
        <taxon>Dissoconium</taxon>
    </lineage>
</organism>
<dbReference type="OrthoDB" id="7392499at2759"/>
<dbReference type="PANTHER" id="PTHR12598:SF0">
    <property type="entry name" value="COPPER HOMEOSTASIS PROTEIN CUTC HOMOLOG"/>
    <property type="match status" value="1"/>
</dbReference>
<dbReference type="GO" id="GO:0005507">
    <property type="term" value="F:copper ion binding"/>
    <property type="evidence" value="ECO:0007669"/>
    <property type="project" value="TreeGrafter"/>
</dbReference>
<dbReference type="GeneID" id="54362783"/>
<dbReference type="Gene3D" id="3.20.20.380">
    <property type="entry name" value="Copper homeostasis (CutC) domain"/>
    <property type="match status" value="1"/>
</dbReference>
<evidence type="ECO:0000313" key="4">
    <source>
        <dbReference type="RefSeq" id="XP_033459208.1"/>
    </source>
</evidence>
<evidence type="ECO:0000256" key="2">
    <source>
        <dbReference type="ARBA" id="ARBA00019014"/>
    </source>
</evidence>
<evidence type="ECO:0000313" key="3">
    <source>
        <dbReference type="Proteomes" id="UP000504637"/>
    </source>
</evidence>
<reference evidence="4" key="3">
    <citation type="submission" date="2025-08" db="UniProtKB">
        <authorList>
            <consortium name="RefSeq"/>
        </authorList>
    </citation>
    <scope>IDENTIFICATION</scope>
    <source>
        <strain evidence="4">CBS 342.82</strain>
    </source>
</reference>
<comment type="similarity">
    <text evidence="1">Belongs to the CutC family.</text>
</comment>
<keyword evidence="3" id="KW-1185">Reference proteome</keyword>
<dbReference type="Proteomes" id="UP000504637">
    <property type="component" value="Unplaced"/>
</dbReference>
<sequence>MLLEIACFNPVSAQTACSAGADSIELCNNQHLGGTSPPLEWVQQVRRVVSTPMFVMIRPRGGDFYYSVSEFESMQADIAQFKPYVDGFVFGILSEDRRVDVLRTADLVQRASPLPCTFHRAFDEVADVEQALEDIAQTGCRTILSSGGAQNASQGKETLARLVQLAAGRIVLMPGGGVRASNLAGLCWSTRASAFHSAATPSGGEHADPSEIQAMKQILCADPRG</sequence>
<accession>A0A6J3M5Q3</accession>
<dbReference type="AlphaFoldDB" id="A0A6J3M5Q3"/>
<dbReference type="HAMAP" id="MF_00795">
    <property type="entry name" value="CutC"/>
    <property type="match status" value="1"/>
</dbReference>
<dbReference type="RefSeq" id="XP_033459208.1">
    <property type="nucleotide sequence ID" value="XM_033604983.1"/>
</dbReference>
<proteinExistence type="inferred from homology"/>
<reference evidence="4" key="2">
    <citation type="submission" date="2020-04" db="EMBL/GenBank/DDBJ databases">
        <authorList>
            <consortium name="NCBI Genome Project"/>
        </authorList>
    </citation>
    <scope>NUCLEOTIDE SEQUENCE</scope>
    <source>
        <strain evidence="4">CBS 342.82</strain>
    </source>
</reference>
<dbReference type="InterPro" id="IPR036822">
    <property type="entry name" value="CutC-like_dom_sf"/>
</dbReference>
<evidence type="ECO:0000256" key="1">
    <source>
        <dbReference type="ARBA" id="ARBA00007768"/>
    </source>
</evidence>
<dbReference type="InterPro" id="IPR005627">
    <property type="entry name" value="CutC-like"/>
</dbReference>
<dbReference type="PANTHER" id="PTHR12598">
    <property type="entry name" value="COPPER HOMEOSTASIS PROTEIN CUTC"/>
    <property type="match status" value="1"/>
</dbReference>
<reference evidence="4" key="1">
    <citation type="submission" date="2020-01" db="EMBL/GenBank/DDBJ databases">
        <authorList>
            <consortium name="DOE Joint Genome Institute"/>
            <person name="Haridas S."/>
            <person name="Albert R."/>
            <person name="Binder M."/>
            <person name="Bloem J."/>
            <person name="Labutti K."/>
            <person name="Salamov A."/>
            <person name="Andreopoulos B."/>
            <person name="Baker S.E."/>
            <person name="Barry K."/>
            <person name="Bills G."/>
            <person name="Bluhm B.H."/>
            <person name="Cannon C."/>
            <person name="Castanera R."/>
            <person name="Culley D.E."/>
            <person name="Daum C."/>
            <person name="Ezra D."/>
            <person name="Gonzalez J.B."/>
            <person name="Henrissat B."/>
            <person name="Kuo A."/>
            <person name="Liang C."/>
            <person name="Lipzen A."/>
            <person name="Lutzoni F."/>
            <person name="Magnuson J."/>
            <person name="Mondo S."/>
            <person name="Nolan M."/>
            <person name="Ohm R."/>
            <person name="Pangilinan J."/>
            <person name="Park H.-J."/>
            <person name="Ramirez L."/>
            <person name="Alfaro M."/>
            <person name="Sun H."/>
            <person name="Tritt A."/>
            <person name="Yoshinaga Y."/>
            <person name="Zwiers L.-H."/>
            <person name="Turgeon B.G."/>
            <person name="Goodwin S.B."/>
            <person name="Spatafora J.W."/>
            <person name="Crous P.W."/>
            <person name="Grigoriev I.V."/>
        </authorList>
    </citation>
    <scope>NUCLEOTIDE SEQUENCE</scope>
    <source>
        <strain evidence="4">CBS 342.82</strain>
    </source>
</reference>